<dbReference type="SUPFAM" id="SSF53850">
    <property type="entry name" value="Periplasmic binding protein-like II"/>
    <property type="match status" value="1"/>
</dbReference>
<feature type="signal peptide" evidence="2">
    <location>
        <begin position="1"/>
        <end position="24"/>
    </location>
</feature>
<gene>
    <name evidence="3" type="ORF">ABIE13_004003</name>
</gene>
<feature type="chain" id="PRO_5046593205" evidence="2">
    <location>
        <begin position="25"/>
        <end position="325"/>
    </location>
</feature>
<evidence type="ECO:0000256" key="1">
    <source>
        <dbReference type="ARBA" id="ARBA00006987"/>
    </source>
</evidence>
<reference evidence="3 4" key="1">
    <citation type="submission" date="2024-06" db="EMBL/GenBank/DDBJ databases">
        <title>Sorghum-associated microbial communities from plants grown in Nebraska, USA.</title>
        <authorList>
            <person name="Schachtman D."/>
        </authorList>
    </citation>
    <scope>NUCLEOTIDE SEQUENCE [LARGE SCALE GENOMIC DNA]</scope>
    <source>
        <strain evidence="3 4">2709</strain>
    </source>
</reference>
<comment type="similarity">
    <text evidence="1">Belongs to the UPF0065 (bug) family.</text>
</comment>
<evidence type="ECO:0000313" key="4">
    <source>
        <dbReference type="Proteomes" id="UP001549320"/>
    </source>
</evidence>
<evidence type="ECO:0000256" key="2">
    <source>
        <dbReference type="SAM" id="SignalP"/>
    </source>
</evidence>
<dbReference type="EMBL" id="JBEPSH010000008">
    <property type="protein sequence ID" value="MET4578880.1"/>
    <property type="molecule type" value="Genomic_DNA"/>
</dbReference>
<dbReference type="Proteomes" id="UP001549320">
    <property type="component" value="Unassembled WGS sequence"/>
</dbReference>
<comment type="caution">
    <text evidence="3">The sequence shown here is derived from an EMBL/GenBank/DDBJ whole genome shotgun (WGS) entry which is preliminary data.</text>
</comment>
<organism evidence="3 4">
    <name type="scientific">Ottowia thiooxydans</name>
    <dbReference type="NCBI Taxonomy" id="219182"/>
    <lineage>
        <taxon>Bacteria</taxon>
        <taxon>Pseudomonadati</taxon>
        <taxon>Pseudomonadota</taxon>
        <taxon>Betaproteobacteria</taxon>
        <taxon>Burkholderiales</taxon>
        <taxon>Comamonadaceae</taxon>
        <taxon>Ottowia</taxon>
    </lineage>
</organism>
<dbReference type="RefSeq" id="WP_354446513.1">
    <property type="nucleotide sequence ID" value="NZ_JBEPSH010000008.1"/>
</dbReference>
<dbReference type="Pfam" id="PF03401">
    <property type="entry name" value="TctC"/>
    <property type="match status" value="1"/>
</dbReference>
<keyword evidence="4" id="KW-1185">Reference proteome</keyword>
<protein>
    <submittedName>
        <fullName evidence="3">Tripartite-type tricarboxylate transporter receptor subunit TctC</fullName>
    </submittedName>
</protein>
<dbReference type="PIRSF" id="PIRSF017082">
    <property type="entry name" value="YflP"/>
    <property type="match status" value="1"/>
</dbReference>
<keyword evidence="2" id="KW-0732">Signal</keyword>
<dbReference type="PANTHER" id="PTHR42928:SF5">
    <property type="entry name" value="BLR1237 PROTEIN"/>
    <property type="match status" value="1"/>
</dbReference>
<evidence type="ECO:0000313" key="3">
    <source>
        <dbReference type="EMBL" id="MET4578880.1"/>
    </source>
</evidence>
<keyword evidence="3" id="KW-0675">Receptor</keyword>
<dbReference type="Gene3D" id="3.40.190.150">
    <property type="entry name" value="Bordetella uptake gene, domain 1"/>
    <property type="match status" value="1"/>
</dbReference>
<proteinExistence type="inferred from homology"/>
<dbReference type="CDD" id="cd07012">
    <property type="entry name" value="PBP2_Bug_TTT"/>
    <property type="match status" value="1"/>
</dbReference>
<dbReference type="InterPro" id="IPR005064">
    <property type="entry name" value="BUG"/>
</dbReference>
<dbReference type="InterPro" id="IPR042100">
    <property type="entry name" value="Bug_dom1"/>
</dbReference>
<accession>A0ABV2QE47</accession>
<dbReference type="Gene3D" id="3.40.190.10">
    <property type="entry name" value="Periplasmic binding protein-like II"/>
    <property type="match status" value="1"/>
</dbReference>
<sequence length="325" mass="34539">MTHLFRVLRQALALLALSTSMAFAQSAPWPVKPVKIYVGYPAGGLADVMARSVAQLMSESLGQPVVVDNKPGANGNLAAEFIAKQPADGYTLCLCSTVIESVNPFLYEKMGFDPLNDVLPVAATGRIQLFLVTKPSFPAANLNAFVAHAKSQSTPLTYGSAGAGSSPHLLAEMFKRSAGFSSTHVPYKGAAPAIQDLLAGHTDYMFDPGLSIPHIKAGKLKIYAVVSGSRSAVLPDTPTLAELGFKDLDYDTWFALYARTGTNPAIIAKINEATNKALADPSLKARYRELGAEGVPMSVSGIKAIATRERTAFGQLIRELNIKAD</sequence>
<dbReference type="PANTHER" id="PTHR42928">
    <property type="entry name" value="TRICARBOXYLATE-BINDING PROTEIN"/>
    <property type="match status" value="1"/>
</dbReference>
<name>A0ABV2QE47_9BURK</name>